<dbReference type="SUPFAM" id="SSF63712">
    <property type="entry name" value="Nicotinic receptor ligand binding domain-like"/>
    <property type="match status" value="1"/>
</dbReference>
<accession>A0A7I8X979</accession>
<dbReference type="GO" id="GO:0045211">
    <property type="term" value="C:postsynaptic membrane"/>
    <property type="evidence" value="ECO:0007669"/>
    <property type="project" value="UniProtKB-SubCell"/>
</dbReference>
<dbReference type="GO" id="GO:0004888">
    <property type="term" value="F:transmembrane signaling receptor activity"/>
    <property type="evidence" value="ECO:0007669"/>
    <property type="project" value="InterPro"/>
</dbReference>
<organism evidence="20 21">
    <name type="scientific">Bursaphelenchus xylophilus</name>
    <name type="common">Pinewood nematode worm</name>
    <name type="synonym">Aphelenchoides xylophilus</name>
    <dbReference type="NCBI Taxonomy" id="6326"/>
    <lineage>
        <taxon>Eukaryota</taxon>
        <taxon>Metazoa</taxon>
        <taxon>Ecdysozoa</taxon>
        <taxon>Nematoda</taxon>
        <taxon>Chromadorea</taxon>
        <taxon>Rhabditida</taxon>
        <taxon>Tylenchina</taxon>
        <taxon>Tylenchomorpha</taxon>
        <taxon>Aphelenchoidea</taxon>
        <taxon>Aphelenchoididae</taxon>
        <taxon>Bursaphelenchus</taxon>
    </lineage>
</organism>
<evidence type="ECO:0000256" key="15">
    <source>
        <dbReference type="ARBA" id="ARBA00023303"/>
    </source>
</evidence>
<keyword evidence="6 17" id="KW-1133">Transmembrane helix</keyword>
<dbReference type="FunFam" id="1.20.58.390:FF:000046">
    <property type="entry name" value="AcetylCholine Receptor"/>
    <property type="match status" value="1"/>
</dbReference>
<keyword evidence="8 17" id="KW-0406">Ion transport</keyword>
<dbReference type="EMBL" id="CAJFDI010000005">
    <property type="protein sequence ID" value="CAD5232782.1"/>
    <property type="molecule type" value="Genomic_DNA"/>
</dbReference>
<gene>
    <name evidence="20" type="ORF">BXYJ_LOCUS12873</name>
</gene>
<keyword evidence="21" id="KW-1185">Reference proteome</keyword>
<name>A0A7I8X979_BURXY</name>
<comment type="similarity">
    <text evidence="1">Belongs to the ligand-gated ion channel (TC 1.A.9) family. Acetylcholine receptor (TC 1.A.9.1) subfamily.</text>
</comment>
<evidence type="ECO:0000259" key="18">
    <source>
        <dbReference type="Pfam" id="PF02931"/>
    </source>
</evidence>
<sequence length="530" mass="60791">MQTVRPARGKRLSRRKRPSTLSLLASLTLCTIFSVMLSVEGSFHERRLYEDLMRDYNILERPVANHSQPVVVKLKVSLQQLIDVDEKNQVVYVNAWLDYAWNDYKLRWDILEYGNITDVRFPVGKIWKPDVLLYNSVDSNFDSTYPSNMIVYNTGDVSWIPPGIFKISCKIDIKWFPFDEQRCFFKFGSWTYGGRMVDLQPAEGGFDISEYLPNGEWALPMTSVSRTEKFYECCPDEPYPDVTFFLHMRRRTLYYGFNLIMPCILTTMMTLLGFTLPPDAGEKITLQITVLLSICFFLSMLSEMSPPTSEAVPLLGIFFSSCMIVVTASTVFTVYVLNLHYRTPETHEMSPMARTILLYWLPYFLRIERPGIFLTWETLPSILPWSKPKRHSESLIRNIKQVEDGTRNSIDIERHVVNQFFNVLSNGGLNGIKPMKNGGPSAQLSMESTALSGSPLSDQGNAAALQLLQRIHSELKVITKRMMEEEREENQATNWKFAAMVVDRLCLYIFTIFIIATIAGVMMAAPYLIA</sequence>
<keyword evidence="9 17" id="KW-0472">Membrane</keyword>
<evidence type="ECO:0000256" key="2">
    <source>
        <dbReference type="ARBA" id="ARBA00022448"/>
    </source>
</evidence>
<dbReference type="Proteomes" id="UP000582659">
    <property type="component" value="Unassembled WGS sequence"/>
</dbReference>
<dbReference type="GO" id="GO:0022848">
    <property type="term" value="F:acetylcholine-gated monoatomic cation-selective channel activity"/>
    <property type="evidence" value="ECO:0007669"/>
    <property type="project" value="InterPro"/>
</dbReference>
<comment type="caution">
    <text evidence="20">The sequence shown here is derived from an EMBL/GenBank/DDBJ whole genome shotgun (WGS) entry which is preliminary data.</text>
</comment>
<dbReference type="PRINTS" id="PR00254">
    <property type="entry name" value="NICOTINICR"/>
</dbReference>
<dbReference type="FunFam" id="2.70.170.10:FF:000016">
    <property type="entry name" value="Nicotinic acetylcholine receptor subunit"/>
    <property type="match status" value="1"/>
</dbReference>
<evidence type="ECO:0000256" key="3">
    <source>
        <dbReference type="ARBA" id="ARBA00022475"/>
    </source>
</evidence>
<keyword evidence="15 17" id="KW-0407">Ion channel</keyword>
<dbReference type="OrthoDB" id="5975154at2759"/>
<keyword evidence="13" id="KW-0628">Postsynaptic cell membrane</keyword>
<keyword evidence="11" id="KW-0675">Receptor</keyword>
<dbReference type="Gene3D" id="1.20.58.390">
    <property type="entry name" value="Neurotransmitter-gated ion-channel transmembrane domain"/>
    <property type="match status" value="2"/>
</dbReference>
<evidence type="ECO:0000256" key="10">
    <source>
        <dbReference type="ARBA" id="ARBA00023157"/>
    </source>
</evidence>
<feature type="transmembrane region" description="Helical" evidence="17">
    <location>
        <begin position="314"/>
        <end position="337"/>
    </location>
</feature>
<evidence type="ECO:0000259" key="19">
    <source>
        <dbReference type="Pfam" id="PF02932"/>
    </source>
</evidence>
<keyword evidence="7" id="KW-0770">Synapse</keyword>
<dbReference type="InterPro" id="IPR006029">
    <property type="entry name" value="Neurotrans-gated_channel_TM"/>
</dbReference>
<dbReference type="InterPro" id="IPR002394">
    <property type="entry name" value="Nicotinic_acetylcholine_rcpt"/>
</dbReference>
<evidence type="ECO:0000256" key="1">
    <source>
        <dbReference type="ARBA" id="ARBA00009237"/>
    </source>
</evidence>
<dbReference type="InterPro" id="IPR036719">
    <property type="entry name" value="Neuro-gated_channel_TM_sf"/>
</dbReference>
<keyword evidence="5" id="KW-0732">Signal</keyword>
<evidence type="ECO:0000256" key="16">
    <source>
        <dbReference type="ARBA" id="ARBA00034104"/>
    </source>
</evidence>
<dbReference type="NCBIfam" id="TIGR00860">
    <property type="entry name" value="LIC"/>
    <property type="match status" value="1"/>
</dbReference>
<evidence type="ECO:0000313" key="20">
    <source>
        <dbReference type="EMBL" id="CAD5232782.1"/>
    </source>
</evidence>
<keyword evidence="2 17" id="KW-0813">Transport</keyword>
<evidence type="ECO:0000313" key="21">
    <source>
        <dbReference type="Proteomes" id="UP000659654"/>
    </source>
</evidence>
<evidence type="ECO:0000256" key="11">
    <source>
        <dbReference type="ARBA" id="ARBA00023170"/>
    </source>
</evidence>
<feature type="transmembrane region" description="Helical" evidence="17">
    <location>
        <begin position="284"/>
        <end position="302"/>
    </location>
</feature>
<feature type="domain" description="Neurotransmitter-gated ion-channel transmembrane" evidence="19">
    <location>
        <begin position="259"/>
        <end position="516"/>
    </location>
</feature>
<dbReference type="SUPFAM" id="SSF90112">
    <property type="entry name" value="Neurotransmitter-gated ion-channel transmembrane pore"/>
    <property type="match status" value="1"/>
</dbReference>
<feature type="transmembrane region" description="Helical" evidence="17">
    <location>
        <begin position="20"/>
        <end position="39"/>
    </location>
</feature>
<dbReference type="PROSITE" id="PS00236">
    <property type="entry name" value="NEUROTR_ION_CHANNEL"/>
    <property type="match status" value="1"/>
</dbReference>
<keyword evidence="14" id="KW-1071">Ligand-gated ion channel</keyword>
<keyword evidence="4 17" id="KW-0812">Transmembrane</keyword>
<dbReference type="PRINTS" id="PR00252">
    <property type="entry name" value="NRIONCHANNEL"/>
</dbReference>
<reference evidence="20" key="1">
    <citation type="submission" date="2020-09" db="EMBL/GenBank/DDBJ databases">
        <authorList>
            <person name="Kikuchi T."/>
        </authorList>
    </citation>
    <scope>NUCLEOTIDE SEQUENCE</scope>
    <source>
        <strain evidence="20">Ka4C1</strain>
    </source>
</reference>
<evidence type="ECO:0000256" key="6">
    <source>
        <dbReference type="ARBA" id="ARBA00022989"/>
    </source>
</evidence>
<keyword evidence="3" id="KW-1003">Cell membrane</keyword>
<protein>
    <submittedName>
        <fullName evidence="20">(pine wood nematode) hypothetical protein</fullName>
    </submittedName>
</protein>
<feature type="transmembrane region" description="Helical" evidence="17">
    <location>
        <begin position="505"/>
        <end position="529"/>
    </location>
</feature>
<dbReference type="CDD" id="cd19051">
    <property type="entry name" value="LGIC_TM_cation"/>
    <property type="match status" value="1"/>
</dbReference>
<evidence type="ECO:0000256" key="5">
    <source>
        <dbReference type="ARBA" id="ARBA00022729"/>
    </source>
</evidence>
<dbReference type="InterPro" id="IPR018000">
    <property type="entry name" value="Neurotransmitter_ion_chnl_CS"/>
</dbReference>
<dbReference type="InterPro" id="IPR006202">
    <property type="entry name" value="Neur_chan_lig-bd"/>
</dbReference>
<keyword evidence="12" id="KW-0325">Glycoprotein</keyword>
<feature type="domain" description="Neurotransmitter-gated ion-channel ligand-binding" evidence="18">
    <location>
        <begin position="45"/>
        <end position="252"/>
    </location>
</feature>
<dbReference type="InterPro" id="IPR036734">
    <property type="entry name" value="Neur_chan_lig-bd_sf"/>
</dbReference>
<evidence type="ECO:0000256" key="8">
    <source>
        <dbReference type="ARBA" id="ARBA00023065"/>
    </source>
</evidence>
<comment type="subcellular location">
    <subcellularLocation>
        <location evidence="16">Postsynaptic cell membrane</location>
        <topology evidence="16">Multi-pass membrane protein</topology>
    </subcellularLocation>
</comment>
<evidence type="ECO:0000256" key="13">
    <source>
        <dbReference type="ARBA" id="ARBA00023257"/>
    </source>
</evidence>
<keyword evidence="10" id="KW-1015">Disulfide bond</keyword>
<evidence type="ECO:0000256" key="9">
    <source>
        <dbReference type="ARBA" id="ARBA00023136"/>
    </source>
</evidence>
<dbReference type="AlphaFoldDB" id="A0A7I8X979"/>
<evidence type="ECO:0000256" key="14">
    <source>
        <dbReference type="ARBA" id="ARBA00023286"/>
    </source>
</evidence>
<evidence type="ECO:0000256" key="4">
    <source>
        <dbReference type="ARBA" id="ARBA00022692"/>
    </source>
</evidence>
<proteinExistence type="inferred from homology"/>
<feature type="transmembrane region" description="Helical" evidence="17">
    <location>
        <begin position="253"/>
        <end position="272"/>
    </location>
</feature>
<dbReference type="PANTHER" id="PTHR18945">
    <property type="entry name" value="NEUROTRANSMITTER GATED ION CHANNEL"/>
    <property type="match status" value="1"/>
</dbReference>
<dbReference type="EMBL" id="CAJFCV020000005">
    <property type="protein sequence ID" value="CAG9125761.1"/>
    <property type="molecule type" value="Genomic_DNA"/>
</dbReference>
<dbReference type="Pfam" id="PF02931">
    <property type="entry name" value="Neur_chan_LBD"/>
    <property type="match status" value="1"/>
</dbReference>
<dbReference type="Gene3D" id="2.70.170.10">
    <property type="entry name" value="Neurotransmitter-gated ion-channel ligand-binding domain"/>
    <property type="match status" value="1"/>
</dbReference>
<dbReference type="SMR" id="A0A7I8X979"/>
<evidence type="ECO:0000256" key="7">
    <source>
        <dbReference type="ARBA" id="ARBA00023018"/>
    </source>
</evidence>
<dbReference type="Pfam" id="PF02932">
    <property type="entry name" value="Neur_chan_memb"/>
    <property type="match status" value="1"/>
</dbReference>
<dbReference type="CDD" id="cd18997">
    <property type="entry name" value="LGIC_ECD_nAChR"/>
    <property type="match status" value="1"/>
</dbReference>
<evidence type="ECO:0000256" key="17">
    <source>
        <dbReference type="RuleBase" id="RU000687"/>
    </source>
</evidence>
<dbReference type="InterPro" id="IPR038050">
    <property type="entry name" value="Neuro_actylchol_rec"/>
</dbReference>
<evidence type="ECO:0000256" key="12">
    <source>
        <dbReference type="ARBA" id="ARBA00023180"/>
    </source>
</evidence>
<dbReference type="InterPro" id="IPR006201">
    <property type="entry name" value="Neur_channel"/>
</dbReference>
<dbReference type="Proteomes" id="UP000659654">
    <property type="component" value="Unassembled WGS sequence"/>
</dbReference>